<gene>
    <name evidence="8" type="ORF">TrST_g3248</name>
</gene>
<dbReference type="CDD" id="cd00201">
    <property type="entry name" value="WW"/>
    <property type="match status" value="1"/>
</dbReference>
<evidence type="ECO:0000256" key="4">
    <source>
        <dbReference type="ARBA" id="ARBA00022860"/>
    </source>
</evidence>
<dbReference type="Proteomes" id="UP001165085">
    <property type="component" value="Unassembled WGS sequence"/>
</dbReference>
<evidence type="ECO:0000256" key="5">
    <source>
        <dbReference type="SAM" id="Coils"/>
    </source>
</evidence>
<evidence type="ECO:0000256" key="2">
    <source>
        <dbReference type="ARBA" id="ARBA00022490"/>
    </source>
</evidence>
<dbReference type="PROSITE" id="PS01159">
    <property type="entry name" value="WW_DOMAIN_1"/>
    <property type="match status" value="1"/>
</dbReference>
<evidence type="ECO:0000256" key="1">
    <source>
        <dbReference type="ARBA" id="ARBA00004496"/>
    </source>
</evidence>
<feature type="domain" description="WW" evidence="7">
    <location>
        <begin position="102"/>
        <end position="136"/>
    </location>
</feature>
<organism evidence="8 9">
    <name type="scientific">Triparma strigata</name>
    <dbReference type="NCBI Taxonomy" id="1606541"/>
    <lineage>
        <taxon>Eukaryota</taxon>
        <taxon>Sar</taxon>
        <taxon>Stramenopiles</taxon>
        <taxon>Ochrophyta</taxon>
        <taxon>Bolidophyceae</taxon>
        <taxon>Parmales</taxon>
        <taxon>Triparmaceae</taxon>
        <taxon>Triparma</taxon>
    </lineage>
</organism>
<feature type="region of interest" description="Disordered" evidence="6">
    <location>
        <begin position="62"/>
        <end position="89"/>
    </location>
</feature>
<dbReference type="GO" id="GO:0051295">
    <property type="term" value="P:establishment of meiotic spindle localization"/>
    <property type="evidence" value="ECO:0007669"/>
    <property type="project" value="TreeGrafter"/>
</dbReference>
<name>A0A9W7B4P0_9STRA</name>
<keyword evidence="2" id="KW-0963">Cytoplasm</keyword>
<feature type="compositionally biased region" description="Acidic residues" evidence="6">
    <location>
        <begin position="64"/>
        <end position="74"/>
    </location>
</feature>
<comment type="subcellular location">
    <subcellularLocation>
        <location evidence="1">Cytoplasm</location>
    </subcellularLocation>
</comment>
<dbReference type="GO" id="GO:0005737">
    <property type="term" value="C:cytoplasm"/>
    <property type="evidence" value="ECO:0007669"/>
    <property type="project" value="UniProtKB-SubCell"/>
</dbReference>
<evidence type="ECO:0000313" key="8">
    <source>
        <dbReference type="EMBL" id="GMH82036.1"/>
    </source>
</evidence>
<keyword evidence="9" id="KW-1185">Reference proteome</keyword>
<evidence type="ECO:0000256" key="3">
    <source>
        <dbReference type="ARBA" id="ARBA00022737"/>
    </source>
</evidence>
<dbReference type="PANTHER" id="PTHR22706:SF1">
    <property type="entry name" value="ASSEMBLY FACTOR FOR SPINDLE MICROTUBULES"/>
    <property type="match status" value="1"/>
</dbReference>
<dbReference type="OrthoDB" id="195731at2759"/>
<dbReference type="Gene3D" id="2.20.70.10">
    <property type="match status" value="1"/>
</dbReference>
<feature type="coiled-coil region" evidence="5">
    <location>
        <begin position="138"/>
        <end position="183"/>
    </location>
</feature>
<dbReference type="PANTHER" id="PTHR22706">
    <property type="entry name" value="ASSEMBLY FACTOR FOR SPINDLE MICROTUBULES"/>
    <property type="match status" value="1"/>
</dbReference>
<evidence type="ECO:0000256" key="6">
    <source>
        <dbReference type="SAM" id="MobiDB-lite"/>
    </source>
</evidence>
<dbReference type="SMART" id="SM00015">
    <property type="entry name" value="IQ"/>
    <property type="match status" value="7"/>
</dbReference>
<keyword evidence="3" id="KW-0677">Repeat</keyword>
<dbReference type="InterPro" id="IPR036020">
    <property type="entry name" value="WW_dom_sf"/>
</dbReference>
<dbReference type="Gene3D" id="3.80.10.10">
    <property type="entry name" value="Ribonuclease Inhibitor"/>
    <property type="match status" value="1"/>
</dbReference>
<dbReference type="SMART" id="SM00456">
    <property type="entry name" value="WW"/>
    <property type="match status" value="1"/>
</dbReference>
<comment type="caution">
    <text evidence="8">The sequence shown here is derived from an EMBL/GenBank/DDBJ whole genome shotgun (WGS) entry which is preliminary data.</text>
</comment>
<feature type="region of interest" description="Disordered" evidence="6">
    <location>
        <begin position="1"/>
        <end position="20"/>
    </location>
</feature>
<dbReference type="EMBL" id="BRXY01000264">
    <property type="protein sequence ID" value="GMH82036.1"/>
    <property type="molecule type" value="Genomic_DNA"/>
</dbReference>
<reference evidence="9" key="1">
    <citation type="journal article" date="2023" name="Commun. Biol.">
        <title>Genome analysis of Parmales, the sister group of diatoms, reveals the evolutionary specialization of diatoms from phago-mixotrophs to photoautotrophs.</title>
        <authorList>
            <person name="Ban H."/>
            <person name="Sato S."/>
            <person name="Yoshikawa S."/>
            <person name="Yamada K."/>
            <person name="Nakamura Y."/>
            <person name="Ichinomiya M."/>
            <person name="Sato N."/>
            <person name="Blanc-Mathieu R."/>
            <person name="Endo H."/>
            <person name="Kuwata A."/>
            <person name="Ogata H."/>
        </authorList>
    </citation>
    <scope>NUCLEOTIDE SEQUENCE [LARGE SCALE GENOMIC DNA]</scope>
    <source>
        <strain evidence="9">NIES 3701</strain>
    </source>
</reference>
<keyword evidence="4" id="KW-0112">Calmodulin-binding</keyword>
<feature type="compositionally biased region" description="Basic and acidic residues" evidence="6">
    <location>
        <begin position="75"/>
        <end position="85"/>
    </location>
</feature>
<evidence type="ECO:0000313" key="9">
    <source>
        <dbReference type="Proteomes" id="UP001165085"/>
    </source>
</evidence>
<accession>A0A9W7B4P0</accession>
<dbReference type="InterPro" id="IPR001202">
    <property type="entry name" value="WW_dom"/>
</dbReference>
<protein>
    <recommendedName>
        <fullName evidence="7">WW domain-containing protein</fullName>
    </recommendedName>
</protein>
<dbReference type="SUPFAM" id="SSF52047">
    <property type="entry name" value="RNI-like"/>
    <property type="match status" value="1"/>
</dbReference>
<dbReference type="GO" id="GO:0000922">
    <property type="term" value="C:spindle pole"/>
    <property type="evidence" value="ECO:0007669"/>
    <property type="project" value="TreeGrafter"/>
</dbReference>
<dbReference type="GO" id="GO:0000278">
    <property type="term" value="P:mitotic cell cycle"/>
    <property type="evidence" value="ECO:0007669"/>
    <property type="project" value="TreeGrafter"/>
</dbReference>
<proteinExistence type="predicted"/>
<dbReference type="SUPFAM" id="SSF51045">
    <property type="entry name" value="WW domain"/>
    <property type="match status" value="1"/>
</dbReference>
<evidence type="ECO:0000259" key="7">
    <source>
        <dbReference type="PROSITE" id="PS50020"/>
    </source>
</evidence>
<dbReference type="GO" id="GO:0007051">
    <property type="term" value="P:spindle organization"/>
    <property type="evidence" value="ECO:0007669"/>
    <property type="project" value="TreeGrafter"/>
</dbReference>
<dbReference type="PROSITE" id="PS50096">
    <property type="entry name" value="IQ"/>
    <property type="match status" value="6"/>
</dbReference>
<dbReference type="InterPro" id="IPR032675">
    <property type="entry name" value="LRR_dom_sf"/>
</dbReference>
<dbReference type="PROSITE" id="PS50020">
    <property type="entry name" value="WW_DOMAIN_2"/>
    <property type="match status" value="1"/>
</dbReference>
<dbReference type="InterPro" id="IPR000048">
    <property type="entry name" value="IQ_motif_EF-hand-BS"/>
</dbReference>
<sequence length="1983" mass="227455">MPSRQTQRRGKNFSKLSKKKAKKYYHFTEEAQPDRFADTEGEYWYEETEGVISFIDPVEHCDYESSEEEEDESADKETSAQHLEDSNDTIESITAASKITVKQPHTPWERLLDEESESYYYYNHNTYESSWDKPLDLVKAEKKELRAAKMEVIKARSKRLKKLNRAREDRMLVRQKKKEEKKKEIQKAVFEGFYAEKEVRHNSQAVLLDLQKRRLQQLNIAAKYFAKDMLSKAASGLLLARRSGARSLECLLTLAWSHQLLWNKHFDAFEAFECDFNKALTHPPPTTAQYRRRKQLLLTALESYSVAIPMSLTDSAEYQSSSQCDASVGSGSIMFGRYTDVTAGIVLQTAKIFNIVGNYEKSVNLLQRLFSQSYIQNASAGTALSGAILNWGVLKAIGGRQNYEKSAKWIRWVADQAADTFKHSIELQIRAHDQILTLKNGPAQNINYSNMFMNTTPPGFFNLHNLDPDDSPRVLRVICLLVYSQMMVNLNKRAEGMVTLLDCFSIQGRGEGWTDEIHETPVSWFNSVETWVAAGFMSLDTLGEDGVHLADFCYSQAVLRGDGSIDTLLALAVVQFKLGKIDDAIFTLSNVLSGAYYNYRARTLMAAWSTPYAKRFEEETIAGDCMIRFFRVSLAKIRIRNLKIAAQEQLRKDEENLKKLLEFWQHKNEGWAKRCYLKWVQFWREAMHEKNAAAGILQNRCRGINAKKDLARRKAKKKHVEGLIAMNLAKLLGNSKGKYLLVWKQFILMRHQEKASYKLAEFARIVLAKRKVRLERLIAKALGKSTLLMARQCLRAWIRWTLDLKLDKCASSIQRRWRGLAGRRNFLKERAKVARQEEIIAMALGKGVEKLVHRVFERWRDDYFFEKQSRAALVMQTKTRGLLGKRAMERKKEQERKVKEMAYLVAGKNTLRLQRKFIALLVLGLQEKAALKFQTVFRGKKGREELKFRKERERRVKALCRRCLGDAGRVAMLGWKEYIVLVRKEKRAAAVKLQTRYRMRQSKKRLEWEKKEKIRKEELIAMALGRNTERLVRSLFREWKLKLEEKHGAVLMQGLFRKKKSRKEVEALREKKRKQEWLISMALGRGDQRRKIYFLNKWAGFVRIARFSNKIVRCYRAYIAKTIVKRLKWRREKRREGIIKMIKEFRDHMLGVGLRRLRDCVRADKAASKIQKFVRKELGRIRLKRIRLFTVSITPVIVGLSSTVAASRWISALKINRRFKIWLSRIKARELREKAMRLGEIYCRMTVRRQRRIYRACNIMWQEQMVRWKVAYGVLQRSFRCALARRERLRRIEYERLLLARLKVKVKQRNDRTKMSVFRAFEGMMFDRVVCWEEAKVWVDGVFGGLGGLGEGEGEGEGRDEEKKEEVVATASRPKIMVTTKQQSLSNLIYAPLNGKRQATSHALKAHYANAIKSNKCNDAESSRYYACRNMVEKIGIFEWDGRRHEDMLTVNDREFLFKAATVVNVHNCEQSDVDEIASILAGCFEDGGDDAVECSVRKLIITGGGKGAVPLDTGVLLKHVLKPSSKIVSLSFNKINFGFVGCRNLALNFVRGRRRPLTPSTKEEGGAGISSKKIHQLQELTLDDVCMPSWGSFEVLRSLSSNDEFCLRKVNFSNNNLGDSALLGEAWAEFVCTQKNIETIELNNCNLGTLTSGGYVDDNVVSSIFRGITKANEVVVESFEDDYQVNLKRVGIRDLRFNNNLKVGDRGLAALSTEVKKWGEMGAKIGYENLVKVDNLEFGSCSVTSLGAGLFCEAILYLDLDGGMYGLESIIREISLNDNCITDEGAKCLVAVVEAGVTVGLDGNIVSDGVVNDLGAEASRSSYGMKTTIFPNDIFDRPSSGLYAGKAEYKLPEIEWKGDLFGVAGEGERKRKTPAEVRKEKVRADEICKAKWWQVQTPVKLRKVDSEVDSEVDFSRTGGSLKGNVRKVKGKGKRKWTHKTIVEPVSMLNDFARLEDWADLPPRAFRTLSRGGKRKGKLHVTI</sequence>
<dbReference type="GO" id="GO:0005516">
    <property type="term" value="F:calmodulin binding"/>
    <property type="evidence" value="ECO:0007669"/>
    <property type="project" value="UniProtKB-KW"/>
</dbReference>
<dbReference type="InterPro" id="IPR051185">
    <property type="entry name" value="ASPM"/>
</dbReference>
<keyword evidence="5" id="KW-0175">Coiled coil</keyword>